<proteinExistence type="predicted"/>
<dbReference type="RefSeq" id="WP_229735341.1">
    <property type="nucleotide sequence ID" value="NZ_BAABKH010000004.1"/>
</dbReference>
<comment type="caution">
    <text evidence="2">The sequence shown here is derived from an EMBL/GenBank/DDBJ whole genome shotgun (WGS) entry which is preliminary data.</text>
</comment>
<feature type="transmembrane region" description="Helical" evidence="1">
    <location>
        <begin position="96"/>
        <end position="114"/>
    </location>
</feature>
<dbReference type="AlphaFoldDB" id="A0A917BWV4"/>
<evidence type="ECO:0000313" key="3">
    <source>
        <dbReference type="Proteomes" id="UP000605670"/>
    </source>
</evidence>
<protein>
    <recommendedName>
        <fullName evidence="4">NnrS protein</fullName>
    </recommendedName>
</protein>
<evidence type="ECO:0000256" key="1">
    <source>
        <dbReference type="SAM" id="Phobius"/>
    </source>
</evidence>
<accession>A0A917BWV4</accession>
<feature type="transmembrane region" description="Helical" evidence="1">
    <location>
        <begin position="234"/>
        <end position="254"/>
    </location>
</feature>
<keyword evidence="1" id="KW-0472">Membrane</keyword>
<sequence>MAPTTAPRLAPLLIVPGGLALVVGLDAGLSHAGVPVPVDSHRLAELHGPLMVLGFLGTVIALERAVALRRAWAMLAPALLGAGALLLALLPQPLLGRLLVVQGLLTLVLVYAALRRRNQDPLVDVQLVGAVLAAAAALLLTRVDVAVTLPLLIGFVVLTIGAERVELARLAMPADAPARLTALTLLLCAGVLAAVLWPGAGWSLLGGALLLLTAWLARHDVARRLVRSTGLPRFAAAALLLGYAWLALVAVVLLVGGRPGGAGYDIVVHGTFLGYAMSMVLAHAPVILPAVLRVRLPYRPVMWVPLVLLHASLLARVLTGAAGLTPGWQGALVANVVALLLFVVVSAAVAVLATRRARARHTPLSPHTPRTKEHR</sequence>
<feature type="transmembrane region" description="Helical" evidence="1">
    <location>
        <begin position="303"/>
        <end position="324"/>
    </location>
</feature>
<feature type="transmembrane region" description="Helical" evidence="1">
    <location>
        <begin position="48"/>
        <end position="65"/>
    </location>
</feature>
<keyword evidence="3" id="KW-1185">Reference proteome</keyword>
<dbReference type="Proteomes" id="UP000605670">
    <property type="component" value="Unassembled WGS sequence"/>
</dbReference>
<feature type="transmembrane region" description="Helical" evidence="1">
    <location>
        <begin position="72"/>
        <end position="90"/>
    </location>
</feature>
<feature type="transmembrane region" description="Helical" evidence="1">
    <location>
        <begin position="121"/>
        <end position="140"/>
    </location>
</feature>
<evidence type="ECO:0000313" key="2">
    <source>
        <dbReference type="EMBL" id="GGF60487.1"/>
    </source>
</evidence>
<name>A0A917BWV4_9MICO</name>
<keyword evidence="1" id="KW-1133">Transmembrane helix</keyword>
<evidence type="ECO:0008006" key="4">
    <source>
        <dbReference type="Google" id="ProtNLM"/>
    </source>
</evidence>
<feature type="transmembrane region" description="Helical" evidence="1">
    <location>
        <begin position="330"/>
        <end position="353"/>
    </location>
</feature>
<reference evidence="2" key="2">
    <citation type="submission" date="2020-09" db="EMBL/GenBank/DDBJ databases">
        <authorList>
            <person name="Sun Q."/>
            <person name="Zhou Y."/>
        </authorList>
    </citation>
    <scope>NUCLEOTIDE SEQUENCE</scope>
    <source>
        <strain evidence="2">CGMCC 1.12160</strain>
    </source>
</reference>
<organism evidence="2 3">
    <name type="scientific">Ornithinimicrobium tianjinense</name>
    <dbReference type="NCBI Taxonomy" id="1195761"/>
    <lineage>
        <taxon>Bacteria</taxon>
        <taxon>Bacillati</taxon>
        <taxon>Actinomycetota</taxon>
        <taxon>Actinomycetes</taxon>
        <taxon>Micrococcales</taxon>
        <taxon>Ornithinimicrobiaceae</taxon>
        <taxon>Ornithinimicrobium</taxon>
    </lineage>
</organism>
<dbReference type="EMBL" id="BMEM01000007">
    <property type="protein sequence ID" value="GGF60487.1"/>
    <property type="molecule type" value="Genomic_DNA"/>
</dbReference>
<gene>
    <name evidence="2" type="ORF">GCM10011366_30430</name>
</gene>
<keyword evidence="1" id="KW-0812">Transmembrane</keyword>
<feature type="transmembrane region" description="Helical" evidence="1">
    <location>
        <begin position="266"/>
        <end position="291"/>
    </location>
</feature>
<reference evidence="2" key="1">
    <citation type="journal article" date="2014" name="Int. J. Syst. Evol. Microbiol.">
        <title>Complete genome sequence of Corynebacterium casei LMG S-19264T (=DSM 44701T), isolated from a smear-ripened cheese.</title>
        <authorList>
            <consortium name="US DOE Joint Genome Institute (JGI-PGF)"/>
            <person name="Walter F."/>
            <person name="Albersmeier A."/>
            <person name="Kalinowski J."/>
            <person name="Ruckert C."/>
        </authorList>
    </citation>
    <scope>NUCLEOTIDE SEQUENCE</scope>
    <source>
        <strain evidence="2">CGMCC 1.12160</strain>
    </source>
</reference>